<evidence type="ECO:0000256" key="3">
    <source>
        <dbReference type="ARBA" id="ARBA00023002"/>
    </source>
</evidence>
<dbReference type="InterPro" id="IPR002328">
    <property type="entry name" value="ADH_Zn_CS"/>
</dbReference>
<organism evidence="7 8">
    <name type="scientific">Limosilactobacillus ingluviei DSM 15946</name>
    <dbReference type="NCBI Taxonomy" id="1423760"/>
    <lineage>
        <taxon>Bacteria</taxon>
        <taxon>Bacillati</taxon>
        <taxon>Bacillota</taxon>
        <taxon>Bacilli</taxon>
        <taxon>Lactobacillales</taxon>
        <taxon>Lactobacillaceae</taxon>
        <taxon>Limosilactobacillus</taxon>
    </lineage>
</organism>
<comment type="cofactor">
    <cofactor evidence="5">
        <name>Zn(2+)</name>
        <dbReference type="ChEBI" id="CHEBI:29105"/>
    </cofactor>
</comment>
<accession>A0A0R1UA54</accession>
<evidence type="ECO:0000259" key="6">
    <source>
        <dbReference type="SMART" id="SM00829"/>
    </source>
</evidence>
<dbReference type="PROSITE" id="PS00059">
    <property type="entry name" value="ADH_ZINC"/>
    <property type="match status" value="1"/>
</dbReference>
<dbReference type="InterPro" id="IPR013149">
    <property type="entry name" value="ADH-like_C"/>
</dbReference>
<evidence type="ECO:0000256" key="2">
    <source>
        <dbReference type="ARBA" id="ARBA00022833"/>
    </source>
</evidence>
<dbReference type="EMBL" id="AZFK01000088">
    <property type="protein sequence ID" value="KRL87698.1"/>
    <property type="molecule type" value="Genomic_DNA"/>
</dbReference>
<dbReference type="CDD" id="cd08278">
    <property type="entry name" value="benzyl_alcohol_DH"/>
    <property type="match status" value="1"/>
</dbReference>
<dbReference type="AlphaFoldDB" id="A0A0R1UA54"/>
<dbReference type="InterPro" id="IPR013154">
    <property type="entry name" value="ADH-like_N"/>
</dbReference>
<evidence type="ECO:0000313" key="8">
    <source>
        <dbReference type="Proteomes" id="UP000050816"/>
    </source>
</evidence>
<evidence type="ECO:0000256" key="4">
    <source>
        <dbReference type="ARBA" id="ARBA00023027"/>
    </source>
</evidence>
<dbReference type="GO" id="GO:0008270">
    <property type="term" value="F:zinc ion binding"/>
    <property type="evidence" value="ECO:0007669"/>
    <property type="project" value="InterPro"/>
</dbReference>
<dbReference type="PANTHER" id="PTHR43880">
    <property type="entry name" value="ALCOHOL DEHYDROGENASE"/>
    <property type="match status" value="1"/>
</dbReference>
<keyword evidence="2 5" id="KW-0862">Zinc</keyword>
<protein>
    <submittedName>
        <fullName evidence="7">Aryl-alcohol dehydrogenase</fullName>
    </submittedName>
</protein>
<dbReference type="SUPFAM" id="SSF51735">
    <property type="entry name" value="NAD(P)-binding Rossmann-fold domains"/>
    <property type="match status" value="1"/>
</dbReference>
<dbReference type="Pfam" id="PF08240">
    <property type="entry name" value="ADH_N"/>
    <property type="match status" value="1"/>
</dbReference>
<dbReference type="PANTHER" id="PTHR43880:SF12">
    <property type="entry name" value="ALCOHOL DEHYDROGENASE CLASS-3"/>
    <property type="match status" value="1"/>
</dbReference>
<reference evidence="7 8" key="1">
    <citation type="journal article" date="2015" name="Genome Announc.">
        <title>Expanding the biotechnology potential of lactobacilli through comparative genomics of 213 strains and associated genera.</title>
        <authorList>
            <person name="Sun Z."/>
            <person name="Harris H.M."/>
            <person name="McCann A."/>
            <person name="Guo C."/>
            <person name="Argimon S."/>
            <person name="Zhang W."/>
            <person name="Yang X."/>
            <person name="Jeffery I.B."/>
            <person name="Cooney J.C."/>
            <person name="Kagawa T.F."/>
            <person name="Liu W."/>
            <person name="Song Y."/>
            <person name="Salvetti E."/>
            <person name="Wrobel A."/>
            <person name="Rasinkangas P."/>
            <person name="Parkhill J."/>
            <person name="Rea M.C."/>
            <person name="O'Sullivan O."/>
            <person name="Ritari J."/>
            <person name="Douillard F.P."/>
            <person name="Paul Ross R."/>
            <person name="Yang R."/>
            <person name="Briner A.E."/>
            <person name="Felis G.E."/>
            <person name="de Vos W.M."/>
            <person name="Barrangou R."/>
            <person name="Klaenhammer T.R."/>
            <person name="Caufield P.W."/>
            <person name="Cui Y."/>
            <person name="Zhang H."/>
            <person name="O'Toole P.W."/>
        </authorList>
    </citation>
    <scope>NUCLEOTIDE SEQUENCE [LARGE SCALE GENOMIC DNA]</scope>
    <source>
        <strain evidence="7 8">DSM 15946</strain>
    </source>
</reference>
<name>A0A0R1UA54_9LACO</name>
<dbReference type="SUPFAM" id="SSF50129">
    <property type="entry name" value="GroES-like"/>
    <property type="match status" value="1"/>
</dbReference>
<dbReference type="PATRIC" id="fig|1423760.3.peg.1047"/>
<dbReference type="InterPro" id="IPR036291">
    <property type="entry name" value="NAD(P)-bd_dom_sf"/>
</dbReference>
<dbReference type="InterPro" id="IPR020843">
    <property type="entry name" value="ER"/>
</dbReference>
<dbReference type="GO" id="GO:0005829">
    <property type="term" value="C:cytosol"/>
    <property type="evidence" value="ECO:0007669"/>
    <property type="project" value="TreeGrafter"/>
</dbReference>
<evidence type="ECO:0000256" key="1">
    <source>
        <dbReference type="ARBA" id="ARBA00022723"/>
    </source>
</evidence>
<evidence type="ECO:0000256" key="5">
    <source>
        <dbReference type="RuleBase" id="RU361277"/>
    </source>
</evidence>
<evidence type="ECO:0000313" key="7">
    <source>
        <dbReference type="EMBL" id="KRL87698.1"/>
    </source>
</evidence>
<keyword evidence="4" id="KW-0520">NAD</keyword>
<dbReference type="InterPro" id="IPR011032">
    <property type="entry name" value="GroES-like_sf"/>
</dbReference>
<dbReference type="Gene3D" id="3.90.180.10">
    <property type="entry name" value="Medium-chain alcohol dehydrogenases, catalytic domain"/>
    <property type="match status" value="1"/>
</dbReference>
<comment type="similarity">
    <text evidence="5">Belongs to the zinc-containing alcohol dehydrogenase family.</text>
</comment>
<gene>
    <name evidence="7" type="ORF">FC43_GL001014</name>
</gene>
<dbReference type="GO" id="GO:0046294">
    <property type="term" value="P:formaldehyde catabolic process"/>
    <property type="evidence" value="ECO:0007669"/>
    <property type="project" value="TreeGrafter"/>
</dbReference>
<dbReference type="GO" id="GO:0051903">
    <property type="term" value="F:S-(hydroxymethyl)glutathione dehydrogenase [NAD(P)+] activity"/>
    <property type="evidence" value="ECO:0007669"/>
    <property type="project" value="TreeGrafter"/>
</dbReference>
<dbReference type="Proteomes" id="UP000050816">
    <property type="component" value="Unassembled WGS sequence"/>
</dbReference>
<sequence length="371" mass="38891">MSKQGDKTMEIKAAVVAKQGAPIQVQTLQLDAPKANEVLIKTVATGICHTDIAGRDLGMSPYQVALGHEGAGIVEAVGSAVTTVAPGDHVVVSFGYCGHCANCLQGHPAKCVRLNELCFGGANYDGTHRLHTPSGEAVSTFFGQSSLATHMVADEHNVVKVDAAVDLRYLGPLGCGFQTGAGTVINGVKPAFGSSMVVTGAGGVGLAAVMAANLYNLDHLVVIDRHDDKLALAKELGATDVINTAQVDDVEAALREIVPGGLDYAIDTIGYTPLIKDCLHALGTDGKLYLVGIAGPLDISGMEVMGESKQIIGLIEGDAIPQLFIPQMIKYFQKGKFPIDKLIKFYSFDQLAQAFADFEAGAVVKPVIIFE</sequence>
<feature type="domain" description="Enoyl reductase (ER)" evidence="6">
    <location>
        <begin position="20"/>
        <end position="368"/>
    </location>
</feature>
<dbReference type="SMART" id="SM00829">
    <property type="entry name" value="PKS_ER"/>
    <property type="match status" value="1"/>
</dbReference>
<comment type="caution">
    <text evidence="7">The sequence shown here is derived from an EMBL/GenBank/DDBJ whole genome shotgun (WGS) entry which is preliminary data.</text>
</comment>
<proteinExistence type="inferred from homology"/>
<keyword evidence="1 5" id="KW-0479">Metal-binding</keyword>
<dbReference type="Pfam" id="PF00107">
    <property type="entry name" value="ADH_zinc_N"/>
    <property type="match status" value="1"/>
</dbReference>
<dbReference type="Gene3D" id="3.40.50.720">
    <property type="entry name" value="NAD(P)-binding Rossmann-like Domain"/>
    <property type="match status" value="1"/>
</dbReference>
<keyword evidence="3" id="KW-0560">Oxidoreductase</keyword>